<keyword evidence="2" id="KW-1185">Reference proteome</keyword>
<dbReference type="EMBL" id="MU275962">
    <property type="protein sequence ID" value="KAI0045073.1"/>
    <property type="molecule type" value="Genomic_DNA"/>
</dbReference>
<accession>A0ACB8RLQ3</accession>
<evidence type="ECO:0000313" key="2">
    <source>
        <dbReference type="Proteomes" id="UP000814033"/>
    </source>
</evidence>
<organism evidence="1 2">
    <name type="scientific">Auriscalpium vulgare</name>
    <dbReference type="NCBI Taxonomy" id="40419"/>
    <lineage>
        <taxon>Eukaryota</taxon>
        <taxon>Fungi</taxon>
        <taxon>Dikarya</taxon>
        <taxon>Basidiomycota</taxon>
        <taxon>Agaricomycotina</taxon>
        <taxon>Agaricomycetes</taxon>
        <taxon>Russulales</taxon>
        <taxon>Auriscalpiaceae</taxon>
        <taxon>Auriscalpium</taxon>
    </lineage>
</organism>
<dbReference type="Proteomes" id="UP000814033">
    <property type="component" value="Unassembled WGS sequence"/>
</dbReference>
<gene>
    <name evidence="1" type="ORF">FA95DRAFT_1544166</name>
</gene>
<reference evidence="1" key="1">
    <citation type="submission" date="2021-02" db="EMBL/GenBank/DDBJ databases">
        <authorList>
            <consortium name="DOE Joint Genome Institute"/>
            <person name="Ahrendt S."/>
            <person name="Looney B.P."/>
            <person name="Miyauchi S."/>
            <person name="Morin E."/>
            <person name="Drula E."/>
            <person name="Courty P.E."/>
            <person name="Chicoki N."/>
            <person name="Fauchery L."/>
            <person name="Kohler A."/>
            <person name="Kuo A."/>
            <person name="Labutti K."/>
            <person name="Pangilinan J."/>
            <person name="Lipzen A."/>
            <person name="Riley R."/>
            <person name="Andreopoulos W."/>
            <person name="He G."/>
            <person name="Johnson J."/>
            <person name="Barry K.W."/>
            <person name="Grigoriev I.V."/>
            <person name="Nagy L."/>
            <person name="Hibbett D."/>
            <person name="Henrissat B."/>
            <person name="Matheny P.B."/>
            <person name="Labbe J."/>
            <person name="Martin F."/>
        </authorList>
    </citation>
    <scope>NUCLEOTIDE SEQUENCE</scope>
    <source>
        <strain evidence="1">FP105234-sp</strain>
    </source>
</reference>
<proteinExistence type="predicted"/>
<sequence length="435" mass="47949">MADQLNPRMPARFVDLKRTIAAAYPDFEARITRAWAEILDELDVASKTIAAEGPNIIPQVQFADLASLSGEQIDNIKRRGCVVIRDVVDDEEVAGWKSSLDEFVKANPDVPGLPDDDKQFFHLYWTKAQVLARAHPNVLNATTFLNNLYHTKDGKAPDGVDLSAPLSYADRFRIRRPGVAWEVHPPHIDGGAIERWEDETFRQCFADILSGDWRKHDAYDLEDRINARSSLYGRPGQATVFRTYQGWLALSPTGPRQGTIQFFPDVLLSNAYLILRPFFSYRAPSAPTPASALEASNWTYDISTPDFPGIFAVNGGFAGRLTVKDHPHLRLDTTMTSVPDVGAGDMVFWHCDLVHSVETVHTGAHDSAVMYIPAVPTTPQNAAYIARQNAAFVAGVTPPDFGSMRPESVYVGTGTPGDVHGALGRRAMGFEVEVA</sequence>
<reference evidence="1" key="2">
    <citation type="journal article" date="2022" name="New Phytol.">
        <title>Evolutionary transition to the ectomycorrhizal habit in the genomes of a hyperdiverse lineage of mushroom-forming fungi.</title>
        <authorList>
            <person name="Looney B."/>
            <person name="Miyauchi S."/>
            <person name="Morin E."/>
            <person name="Drula E."/>
            <person name="Courty P.E."/>
            <person name="Kohler A."/>
            <person name="Kuo A."/>
            <person name="LaButti K."/>
            <person name="Pangilinan J."/>
            <person name="Lipzen A."/>
            <person name="Riley R."/>
            <person name="Andreopoulos W."/>
            <person name="He G."/>
            <person name="Johnson J."/>
            <person name="Nolan M."/>
            <person name="Tritt A."/>
            <person name="Barry K.W."/>
            <person name="Grigoriev I.V."/>
            <person name="Nagy L.G."/>
            <person name="Hibbett D."/>
            <person name="Henrissat B."/>
            <person name="Matheny P.B."/>
            <person name="Labbe J."/>
            <person name="Martin F.M."/>
        </authorList>
    </citation>
    <scope>NUCLEOTIDE SEQUENCE</scope>
    <source>
        <strain evidence="1">FP105234-sp</strain>
    </source>
</reference>
<name>A0ACB8RLQ3_9AGAM</name>
<comment type="caution">
    <text evidence="1">The sequence shown here is derived from an EMBL/GenBank/DDBJ whole genome shotgun (WGS) entry which is preliminary data.</text>
</comment>
<evidence type="ECO:0000313" key="1">
    <source>
        <dbReference type="EMBL" id="KAI0045073.1"/>
    </source>
</evidence>
<protein>
    <submittedName>
        <fullName evidence="1">DUF1479-domain-containing protein</fullName>
    </submittedName>
</protein>